<comment type="caution">
    <text evidence="1">The sequence shown here is derived from an EMBL/GenBank/DDBJ whole genome shotgun (WGS) entry which is preliminary data.</text>
</comment>
<reference evidence="1" key="1">
    <citation type="journal article" date="2022" name="Plant J.">
        <title>Strategies of tolerance reflected in two North American maple genomes.</title>
        <authorList>
            <person name="McEvoy S.L."/>
            <person name="Sezen U.U."/>
            <person name="Trouern-Trend A."/>
            <person name="McMahon S.M."/>
            <person name="Schaberg P.G."/>
            <person name="Yang J."/>
            <person name="Wegrzyn J.L."/>
            <person name="Swenson N.G."/>
        </authorList>
    </citation>
    <scope>NUCLEOTIDE SEQUENCE</scope>
    <source>
        <strain evidence="1">91603</strain>
    </source>
</reference>
<dbReference type="Proteomes" id="UP001064489">
    <property type="component" value="Chromosome 8"/>
</dbReference>
<accession>A0AAD5IQN2</accession>
<dbReference type="AlphaFoldDB" id="A0AAD5IQN2"/>
<reference evidence="1" key="2">
    <citation type="submission" date="2023-02" db="EMBL/GenBank/DDBJ databases">
        <authorList>
            <person name="Swenson N.G."/>
            <person name="Wegrzyn J.L."/>
            <person name="Mcevoy S.L."/>
        </authorList>
    </citation>
    <scope>NUCLEOTIDE SEQUENCE</scope>
    <source>
        <strain evidence="1">91603</strain>
        <tissue evidence="1">Leaf</tissue>
    </source>
</reference>
<evidence type="ECO:0000313" key="2">
    <source>
        <dbReference type="Proteomes" id="UP001064489"/>
    </source>
</evidence>
<organism evidence="1 2">
    <name type="scientific">Acer negundo</name>
    <name type="common">Box elder</name>
    <dbReference type="NCBI Taxonomy" id="4023"/>
    <lineage>
        <taxon>Eukaryota</taxon>
        <taxon>Viridiplantae</taxon>
        <taxon>Streptophyta</taxon>
        <taxon>Embryophyta</taxon>
        <taxon>Tracheophyta</taxon>
        <taxon>Spermatophyta</taxon>
        <taxon>Magnoliopsida</taxon>
        <taxon>eudicotyledons</taxon>
        <taxon>Gunneridae</taxon>
        <taxon>Pentapetalae</taxon>
        <taxon>rosids</taxon>
        <taxon>malvids</taxon>
        <taxon>Sapindales</taxon>
        <taxon>Sapindaceae</taxon>
        <taxon>Hippocastanoideae</taxon>
        <taxon>Acereae</taxon>
        <taxon>Acer</taxon>
    </lineage>
</organism>
<sequence length="124" mass="14366">MEHPPPAASRGGPMIDEYRAQFWAAMEASMREQETQGRVRSEREEIDGLMEERVVKLEEDSKVLTYEVTRRLSRSSESYLHPVQLGFDYSHRVSFELMKGYTKKIFPKGEWDNVDPIKAKGALD</sequence>
<evidence type="ECO:0000313" key="1">
    <source>
        <dbReference type="EMBL" id="KAI9173967.1"/>
    </source>
</evidence>
<protein>
    <submittedName>
        <fullName evidence="1">Uncharacterized protein</fullName>
    </submittedName>
</protein>
<name>A0AAD5IQN2_ACENE</name>
<gene>
    <name evidence="1" type="ORF">LWI28_009573</name>
</gene>
<proteinExistence type="predicted"/>
<keyword evidence="2" id="KW-1185">Reference proteome</keyword>
<dbReference type="EMBL" id="JAJSOW010000103">
    <property type="protein sequence ID" value="KAI9173967.1"/>
    <property type="molecule type" value="Genomic_DNA"/>
</dbReference>